<comment type="similarity">
    <text evidence="1">Belongs to the CapA family.</text>
</comment>
<evidence type="ECO:0000313" key="4">
    <source>
        <dbReference type="EMBL" id="AFC23064.1"/>
    </source>
</evidence>
<evidence type="ECO:0000256" key="2">
    <source>
        <dbReference type="SAM" id="SignalP"/>
    </source>
</evidence>
<evidence type="ECO:0000259" key="3">
    <source>
        <dbReference type="SMART" id="SM00854"/>
    </source>
</evidence>
<feature type="domain" description="Capsule synthesis protein CapA" evidence="3">
    <location>
        <begin position="47"/>
        <end position="295"/>
    </location>
</feature>
<feature type="signal peptide" evidence="2">
    <location>
        <begin position="1"/>
        <end position="22"/>
    </location>
</feature>
<organism evidence="4 5">
    <name type="scientific">Saprospira grandis (strain Lewin)</name>
    <dbReference type="NCBI Taxonomy" id="984262"/>
    <lineage>
        <taxon>Bacteria</taxon>
        <taxon>Pseudomonadati</taxon>
        <taxon>Bacteroidota</taxon>
        <taxon>Saprospiria</taxon>
        <taxon>Saprospirales</taxon>
        <taxon>Saprospiraceae</taxon>
        <taxon>Saprospira</taxon>
    </lineage>
</organism>
<gene>
    <name evidence="4" type="primary">pgsA</name>
    <name evidence="4" type="ordered locus">SGRA_0325</name>
</gene>
<dbReference type="EMBL" id="CP002831">
    <property type="protein sequence ID" value="AFC23064.1"/>
    <property type="molecule type" value="Genomic_DNA"/>
</dbReference>
<dbReference type="Pfam" id="PF09587">
    <property type="entry name" value="PGA_cap"/>
    <property type="match status" value="1"/>
</dbReference>
<sequence length="423" mass="48095">MKYFLPLSLCLLLFWACEPAQIVENQRTTKDSSQAPPPPLDTFVNFRFLAVGDFMQHGDQIRAAYDPASGQFDYEPAFRYLRPLIDSADLAILNLELTLNDKNNFSGYPMFRSPDTLAHFIKAAGFDLLSTANNHTNDNFDYGLQHTLDVLDSLNLAHTGSFRDSIERKAIYPLLYELQKDSVALRLAVLSFTYGTNGIPTRKPGIVNLMDSLEIRADIAKAKAKKPDLIVALAHWGLEYQLQPNREQQKWEAWLRKEGVDLIIGGHPHVLQPLARDSSSGQFTAYSLGNFISNQFRPNTDIGLILELDFQKNRFTGELQPKGANYIPIWRHIHHYKQKPVADWIYTLLPISALLADSSNFAQLPQAEWARMKATYLRNQKNLAQGAGQERFLPATYWQGFPPIDSVLTPLPARKHNFRPRIR</sequence>
<dbReference type="PANTHER" id="PTHR33393:SF12">
    <property type="entry name" value="CAPSULE BIOSYNTHESIS PROTEIN CAPA"/>
    <property type="match status" value="1"/>
</dbReference>
<feature type="chain" id="PRO_5003604062" evidence="2">
    <location>
        <begin position="23"/>
        <end position="423"/>
    </location>
</feature>
<dbReference type="InterPro" id="IPR019079">
    <property type="entry name" value="Capsule_synth_CapA"/>
</dbReference>
<proteinExistence type="inferred from homology"/>
<protein>
    <submittedName>
        <fullName evidence="4">Capsule synthesis protein, CapA</fullName>
    </submittedName>
</protein>
<accession>H6L7N2</accession>
<dbReference type="AlphaFoldDB" id="H6L7N2"/>
<dbReference type="CDD" id="cd07381">
    <property type="entry name" value="MPP_CapA"/>
    <property type="match status" value="1"/>
</dbReference>
<dbReference type="SUPFAM" id="SSF56300">
    <property type="entry name" value="Metallo-dependent phosphatases"/>
    <property type="match status" value="1"/>
</dbReference>
<dbReference type="InterPro" id="IPR029052">
    <property type="entry name" value="Metallo-depent_PP-like"/>
</dbReference>
<dbReference type="KEGG" id="sgn:SGRA_0325"/>
<dbReference type="SMART" id="SM00854">
    <property type="entry name" value="PGA_cap"/>
    <property type="match status" value="1"/>
</dbReference>
<dbReference type="eggNOG" id="COG2843">
    <property type="taxonomic scope" value="Bacteria"/>
</dbReference>
<dbReference type="Proteomes" id="UP000007519">
    <property type="component" value="Chromosome"/>
</dbReference>
<name>H6L7N2_SAPGL</name>
<evidence type="ECO:0000313" key="5">
    <source>
        <dbReference type="Proteomes" id="UP000007519"/>
    </source>
</evidence>
<evidence type="ECO:0000256" key="1">
    <source>
        <dbReference type="ARBA" id="ARBA00005662"/>
    </source>
</evidence>
<dbReference type="InterPro" id="IPR052169">
    <property type="entry name" value="CW_Biosynth-Accessory"/>
</dbReference>
<reference evidence="4 5" key="1">
    <citation type="journal article" date="2012" name="Stand. Genomic Sci.">
        <title>Complete genome sequencing and analysis of Saprospira grandis str. Lewin, a predatory marine bacterium.</title>
        <authorList>
            <person name="Saw J.H."/>
            <person name="Yuryev A."/>
            <person name="Kanbe M."/>
            <person name="Hou S."/>
            <person name="Young A.G."/>
            <person name="Aizawa S."/>
            <person name="Alam M."/>
        </authorList>
    </citation>
    <scope>NUCLEOTIDE SEQUENCE [LARGE SCALE GENOMIC DNA]</scope>
    <source>
        <strain evidence="4 5">Lewin</strain>
    </source>
</reference>
<keyword evidence="2" id="KW-0732">Signal</keyword>
<dbReference type="PANTHER" id="PTHR33393">
    <property type="entry name" value="POLYGLUTAMINE SYNTHESIS ACCESSORY PROTEIN RV0574C-RELATED"/>
    <property type="match status" value="1"/>
</dbReference>
<dbReference type="RefSeq" id="WP_014373311.1">
    <property type="nucleotide sequence ID" value="NC_016940.1"/>
</dbReference>
<keyword evidence="5" id="KW-1185">Reference proteome</keyword>
<dbReference type="OrthoDB" id="9810906at2"/>
<dbReference type="HOGENOM" id="CLU_038823_0_0_10"/>
<dbReference type="STRING" id="984262.SGRA_0325"/>
<dbReference type="Gene3D" id="3.60.21.10">
    <property type="match status" value="1"/>
</dbReference>